<feature type="transmembrane region" description="Helical" evidence="1">
    <location>
        <begin position="7"/>
        <end position="28"/>
    </location>
</feature>
<dbReference type="EMBL" id="PSQE01000003">
    <property type="protein sequence ID" value="RHN70885.1"/>
    <property type="molecule type" value="Genomic_DNA"/>
</dbReference>
<gene>
    <name evidence="2" type="ORF">MtrunA17_Chr3g0140341</name>
</gene>
<proteinExistence type="predicted"/>
<protein>
    <recommendedName>
        <fullName evidence="3">Transmembrane protein</fullName>
    </recommendedName>
</protein>
<name>A0A396J377_MEDTR</name>
<evidence type="ECO:0000313" key="2">
    <source>
        <dbReference type="EMBL" id="RHN70885.1"/>
    </source>
</evidence>
<reference evidence="2" key="1">
    <citation type="journal article" date="2018" name="Nat. Plants">
        <title>Whole-genome landscape of Medicago truncatula symbiotic genes.</title>
        <authorList>
            <person name="Pecrix Y."/>
            <person name="Gamas P."/>
            <person name="Carrere S."/>
        </authorList>
    </citation>
    <scope>NUCLEOTIDE SEQUENCE</scope>
    <source>
        <tissue evidence="2">Leaves</tissue>
    </source>
</reference>
<keyword evidence="1" id="KW-0472">Membrane</keyword>
<dbReference type="AlphaFoldDB" id="A0A396J377"/>
<dbReference type="Proteomes" id="UP000265566">
    <property type="component" value="Chromosome 3"/>
</dbReference>
<comment type="caution">
    <text evidence="2">The sequence shown here is derived from an EMBL/GenBank/DDBJ whole genome shotgun (WGS) entry which is preliminary data.</text>
</comment>
<keyword evidence="1" id="KW-1133">Transmembrane helix</keyword>
<feature type="transmembrane region" description="Helical" evidence="1">
    <location>
        <begin position="83"/>
        <end position="113"/>
    </location>
</feature>
<sequence>MGFIIFLGFYIIIIHTPNFIFSISHFHFQIAATQFYCSHTLFHFHYYNNNHYNSNLHEEEKTLPFSSPPSLHFPPHPQILSCFFLVFVFICVFLFLFVPTVGSLVFSICTLVAKTYSHECYRSKFLIPRFSHISKHRFIIISWVLNIFGYEIEE</sequence>
<keyword evidence="1" id="KW-0812">Transmembrane</keyword>
<organism evidence="2">
    <name type="scientific">Medicago truncatula</name>
    <name type="common">Barrel medic</name>
    <name type="synonym">Medicago tribuloides</name>
    <dbReference type="NCBI Taxonomy" id="3880"/>
    <lineage>
        <taxon>Eukaryota</taxon>
        <taxon>Viridiplantae</taxon>
        <taxon>Streptophyta</taxon>
        <taxon>Embryophyta</taxon>
        <taxon>Tracheophyta</taxon>
        <taxon>Spermatophyta</taxon>
        <taxon>Magnoliopsida</taxon>
        <taxon>eudicotyledons</taxon>
        <taxon>Gunneridae</taxon>
        <taxon>Pentapetalae</taxon>
        <taxon>rosids</taxon>
        <taxon>fabids</taxon>
        <taxon>Fabales</taxon>
        <taxon>Fabaceae</taxon>
        <taxon>Papilionoideae</taxon>
        <taxon>50 kb inversion clade</taxon>
        <taxon>NPAAA clade</taxon>
        <taxon>Hologalegina</taxon>
        <taxon>IRL clade</taxon>
        <taxon>Trifolieae</taxon>
        <taxon>Medicago</taxon>
    </lineage>
</organism>
<dbReference type="Gramene" id="rna19517">
    <property type="protein sequence ID" value="RHN70885.1"/>
    <property type="gene ID" value="gene19517"/>
</dbReference>
<accession>A0A396J377</accession>
<evidence type="ECO:0000256" key="1">
    <source>
        <dbReference type="SAM" id="Phobius"/>
    </source>
</evidence>
<evidence type="ECO:0008006" key="3">
    <source>
        <dbReference type="Google" id="ProtNLM"/>
    </source>
</evidence>